<dbReference type="InterPro" id="IPR020845">
    <property type="entry name" value="AMP-binding_CS"/>
</dbReference>
<dbReference type="InterPro" id="IPR045851">
    <property type="entry name" value="AMP-bd_C_sf"/>
</dbReference>
<comment type="caution">
    <text evidence="10">The sequence shown here is derived from an EMBL/GenBank/DDBJ whole genome shotgun (WGS) entry which is preliminary data.</text>
</comment>
<comment type="PTM">
    <text evidence="6">Acetylated. Deacetylation by the SIR2-homolog deacetylase activates the enzyme.</text>
</comment>
<dbReference type="NCBIfam" id="NF001208">
    <property type="entry name" value="PRK00174.1"/>
    <property type="match status" value="1"/>
</dbReference>
<evidence type="ECO:0000313" key="10">
    <source>
        <dbReference type="EMBL" id="OYD54455.1"/>
    </source>
</evidence>
<comment type="cofactor">
    <cofactor evidence="6">
        <name>Mg(2+)</name>
        <dbReference type="ChEBI" id="CHEBI:18420"/>
    </cofactor>
</comment>
<evidence type="ECO:0000256" key="6">
    <source>
        <dbReference type="HAMAP-Rule" id="MF_01123"/>
    </source>
</evidence>
<feature type="domain" description="Acetyl-coenzyme A synthetase N-terminal" evidence="9">
    <location>
        <begin position="28"/>
        <end position="83"/>
    </location>
</feature>
<evidence type="ECO:0000256" key="1">
    <source>
        <dbReference type="ARBA" id="ARBA00006432"/>
    </source>
</evidence>
<evidence type="ECO:0000259" key="9">
    <source>
        <dbReference type="Pfam" id="PF16177"/>
    </source>
</evidence>
<evidence type="ECO:0000259" key="7">
    <source>
        <dbReference type="Pfam" id="PF00501"/>
    </source>
</evidence>
<dbReference type="InterPro" id="IPR011904">
    <property type="entry name" value="Ac_CoA_lig"/>
</dbReference>
<dbReference type="Proteomes" id="UP000215181">
    <property type="component" value="Unassembled WGS sequence"/>
</dbReference>
<keyword evidence="11" id="KW-1185">Reference proteome</keyword>
<feature type="binding site" evidence="6">
    <location>
        <position position="535"/>
    </location>
    <ligand>
        <name>ATP</name>
        <dbReference type="ChEBI" id="CHEBI:30616"/>
    </ligand>
</feature>
<keyword evidence="3 6" id="KW-0547">Nucleotide-binding</keyword>
<name>A0A235F1B7_9RHOO</name>
<keyword evidence="6" id="KW-0479">Metal-binding</keyword>
<dbReference type="PROSITE" id="PS00455">
    <property type="entry name" value="AMP_BINDING"/>
    <property type="match status" value="1"/>
</dbReference>
<comment type="catalytic activity">
    <reaction evidence="6">
        <text>acetate + ATP + CoA = acetyl-CoA + AMP + diphosphate</text>
        <dbReference type="Rhea" id="RHEA:23176"/>
        <dbReference type="ChEBI" id="CHEBI:30089"/>
        <dbReference type="ChEBI" id="CHEBI:30616"/>
        <dbReference type="ChEBI" id="CHEBI:33019"/>
        <dbReference type="ChEBI" id="CHEBI:57287"/>
        <dbReference type="ChEBI" id="CHEBI:57288"/>
        <dbReference type="ChEBI" id="CHEBI:456215"/>
        <dbReference type="EC" id="6.2.1.1"/>
    </reaction>
</comment>
<dbReference type="Gene3D" id="3.40.50.12780">
    <property type="entry name" value="N-terminal domain of ligase-like"/>
    <property type="match status" value="1"/>
</dbReference>
<feature type="binding site" evidence="6">
    <location>
        <position position="551"/>
    </location>
    <ligand>
        <name>Mg(2+)</name>
        <dbReference type="ChEBI" id="CHEBI:18420"/>
    </ligand>
</feature>
<feature type="binding site" evidence="6">
    <location>
        <position position="524"/>
    </location>
    <ligand>
        <name>ATP</name>
        <dbReference type="ChEBI" id="CHEBI:30616"/>
    </ligand>
</feature>
<feature type="binding site" evidence="6">
    <location>
        <position position="313"/>
    </location>
    <ligand>
        <name>CoA</name>
        <dbReference type="ChEBI" id="CHEBI:57287"/>
    </ligand>
</feature>
<dbReference type="GO" id="GO:0019427">
    <property type="term" value="P:acetyl-CoA biosynthetic process from acetate"/>
    <property type="evidence" value="ECO:0007669"/>
    <property type="project" value="UniProtKB-UniRule"/>
</dbReference>
<feature type="domain" description="AMP-dependent synthetase/ligase" evidence="7">
    <location>
        <begin position="90"/>
        <end position="476"/>
    </location>
</feature>
<proteinExistence type="inferred from homology"/>
<comment type="similarity">
    <text evidence="1 6">Belongs to the ATP-dependent AMP-binding enzyme family.</text>
</comment>
<accession>A0A235F1B7</accession>
<comment type="caution">
    <text evidence="6">Lacks conserved residue(s) required for the propagation of feature annotation.</text>
</comment>
<comment type="function">
    <text evidence="6">Catalyzes the conversion of acetate into acetyl-CoA (AcCoA), an essential intermediate at the junction of anabolic and catabolic pathways. AcsA undergoes a two-step reaction. In the first half reaction, AcsA combines acetate with ATP to form acetyl-adenylate (AcAMP) intermediate. In the second half reaction, it can then transfer the acetyl group from AcAMP to the sulfhydryl group of CoA, forming the product AcCoA.</text>
</comment>
<protein>
    <recommendedName>
        <fullName evidence="6">Acetyl-coenzyme A synthetase</fullName>
        <shortName evidence="6">AcCoA synthetase</shortName>
        <shortName evidence="6">Acs</shortName>
        <ecNumber evidence="6">6.2.1.1</ecNumber>
    </recommendedName>
    <alternativeName>
        <fullName evidence="6">Acetate--CoA ligase</fullName>
    </alternativeName>
    <alternativeName>
        <fullName evidence="6">Acyl-activating enzyme</fullName>
    </alternativeName>
</protein>
<organism evidence="10 11">
    <name type="scientific">Thauera propionica</name>
    <dbReference type="NCBI Taxonomy" id="2019431"/>
    <lineage>
        <taxon>Bacteria</taxon>
        <taxon>Pseudomonadati</taxon>
        <taxon>Pseudomonadota</taxon>
        <taxon>Betaproteobacteria</taxon>
        <taxon>Rhodocyclales</taxon>
        <taxon>Zoogloeaceae</taxon>
        <taxon>Thauera</taxon>
    </lineage>
</organism>
<dbReference type="InterPro" id="IPR000873">
    <property type="entry name" value="AMP-dep_synth/lig_dom"/>
</dbReference>
<keyword evidence="6" id="KW-0460">Magnesium</keyword>
<dbReference type="FunFam" id="3.40.50.12780:FF:000001">
    <property type="entry name" value="Acetyl-coenzyme A synthetase"/>
    <property type="match status" value="1"/>
</dbReference>
<dbReference type="GO" id="GO:0016208">
    <property type="term" value="F:AMP binding"/>
    <property type="evidence" value="ECO:0007669"/>
    <property type="project" value="InterPro"/>
</dbReference>
<dbReference type="SUPFAM" id="SSF56801">
    <property type="entry name" value="Acetyl-CoA synthetase-like"/>
    <property type="match status" value="1"/>
</dbReference>
<dbReference type="GO" id="GO:0005829">
    <property type="term" value="C:cytosol"/>
    <property type="evidence" value="ECO:0007669"/>
    <property type="project" value="TreeGrafter"/>
</dbReference>
<keyword evidence="4 6" id="KW-0067">ATP-binding</keyword>
<feature type="binding site" evidence="6">
    <location>
        <position position="548"/>
    </location>
    <ligand>
        <name>Mg(2+)</name>
        <dbReference type="ChEBI" id="CHEBI:18420"/>
    </ligand>
</feature>
<feature type="binding site" evidence="6">
    <location>
        <begin position="417"/>
        <end position="422"/>
    </location>
    <ligand>
        <name>ATP</name>
        <dbReference type="ChEBI" id="CHEBI:30616"/>
    </ligand>
</feature>
<evidence type="ECO:0000256" key="4">
    <source>
        <dbReference type="ARBA" id="ARBA00022840"/>
    </source>
</evidence>
<feature type="domain" description="AMP-binding enzyme C-terminal" evidence="8">
    <location>
        <begin position="540"/>
        <end position="621"/>
    </location>
</feature>
<evidence type="ECO:0000256" key="2">
    <source>
        <dbReference type="ARBA" id="ARBA00022598"/>
    </source>
</evidence>
<dbReference type="CDD" id="cd05966">
    <property type="entry name" value="ACS"/>
    <property type="match status" value="1"/>
</dbReference>
<dbReference type="HAMAP" id="MF_01123">
    <property type="entry name" value="Ac_CoA_synth"/>
    <property type="match status" value="1"/>
</dbReference>
<dbReference type="RefSeq" id="WP_094267692.1">
    <property type="nucleotide sequence ID" value="NZ_NOIH01000007.1"/>
</dbReference>
<dbReference type="Gene3D" id="3.30.300.30">
    <property type="match status" value="1"/>
</dbReference>
<keyword evidence="2 6" id="KW-0436">Ligase</keyword>
<dbReference type="AlphaFoldDB" id="A0A235F1B7"/>
<gene>
    <name evidence="10" type="primary">acs</name>
    <name evidence="6" type="synonym">acsA</name>
    <name evidence="10" type="ORF">CGK74_06535</name>
</gene>
<feature type="binding site" evidence="6">
    <location>
        <position position="546"/>
    </location>
    <ligand>
        <name>Mg(2+)</name>
        <dbReference type="ChEBI" id="CHEBI:18420"/>
    </ligand>
</feature>
<dbReference type="EMBL" id="NOIH01000007">
    <property type="protein sequence ID" value="OYD54455.1"/>
    <property type="molecule type" value="Genomic_DNA"/>
</dbReference>
<dbReference type="InterPro" id="IPR032387">
    <property type="entry name" value="ACAS_N"/>
</dbReference>
<dbReference type="Pfam" id="PF00501">
    <property type="entry name" value="AMP-binding"/>
    <property type="match status" value="1"/>
</dbReference>
<feature type="modified residue" description="N6-acetyllysine" evidence="6">
    <location>
        <position position="621"/>
    </location>
</feature>
<dbReference type="GO" id="GO:0005524">
    <property type="term" value="F:ATP binding"/>
    <property type="evidence" value="ECO:0007669"/>
    <property type="project" value="UniProtKB-KW"/>
</dbReference>
<reference evidence="10 11" key="1">
    <citation type="submission" date="2017-07" db="EMBL/GenBank/DDBJ databases">
        <title>Thauera sp. KNDSS-Mac4 genome sequence and assembly.</title>
        <authorList>
            <person name="Mayilraj S."/>
        </authorList>
    </citation>
    <scope>NUCLEOTIDE SEQUENCE [LARGE SCALE GENOMIC DNA]</scope>
    <source>
        <strain evidence="10 11">KNDSS-Mac4</strain>
    </source>
</reference>
<evidence type="ECO:0000256" key="5">
    <source>
        <dbReference type="ARBA" id="ARBA00022990"/>
    </source>
</evidence>
<dbReference type="PANTHER" id="PTHR24095">
    <property type="entry name" value="ACETYL-COENZYME A SYNTHETASE"/>
    <property type="match status" value="1"/>
</dbReference>
<evidence type="ECO:0000313" key="11">
    <source>
        <dbReference type="Proteomes" id="UP000215181"/>
    </source>
</evidence>
<sequence length="654" mass="71525">MSNEQQVRIYNPSEEMVKNAAVSGMDGYRALCKEAEDDYEGFWGRRAKELIDWKVPFTQVLDESNAPFFKWFADGKLNVSYNCLDRNVNNGLGDKVALIFEGDNGDVTRVTYKDLLARVSKFANALRGMGVKKGDRVVIYLPMSIEGVVAMQACARIGATHSIVFGGFSAHALRDRIEDAGAVALITSDGQHRGGKALPLKPIADEALSLGGCDTIKNVVVVKRTGGDCNMVAGRDVWFHEACASQSETCEPEWVEAEHPLFILYTSGSTGKPKGVQHSSGGYLLQAVLSMKYTFDIKPNDVFWCTADIGWVTGHTYITYGPLACGATEIVFEGVPTYPDAGRFWKMIQDHKVSIFYTAPTAIRSLIKAADNNPAVHPTKYDLSSLRLLGSVGEPINPAAWEWYYQNVGGSRCPIVDTFWQTETGAHMITPMPGATPMVPGSCTLPFPGIQAAVVDETGTEVPWGQGGILVVKKPWPSMIRTIWGDPDRFVKSYYPADFQGKLYLAGDGAIRDVETGYFTITGRIDDVLNVSGHRMGTMEIESALVAHEKVAEAAVVGRPDDVTGEAIVAFVVLKGPRPTGEEAAKTIKELQNWVGHEIGPIAKPKDIRFGENLPKTRSGKIMRRLLRQLAKGEDVTQDTSTLENPHILEQLKG</sequence>
<feature type="binding site" evidence="6">
    <location>
        <begin position="193"/>
        <end position="196"/>
    </location>
    <ligand>
        <name>CoA</name>
        <dbReference type="ChEBI" id="CHEBI:57287"/>
    </ligand>
</feature>
<dbReference type="OrthoDB" id="9766486at2"/>
<dbReference type="Pfam" id="PF13193">
    <property type="entry name" value="AMP-binding_C"/>
    <property type="match status" value="1"/>
</dbReference>
<dbReference type="InterPro" id="IPR025110">
    <property type="entry name" value="AMP-bd_C"/>
</dbReference>
<dbReference type="Pfam" id="PF16177">
    <property type="entry name" value="ACAS_N"/>
    <property type="match status" value="1"/>
</dbReference>
<dbReference type="PANTHER" id="PTHR24095:SF14">
    <property type="entry name" value="ACETYL-COENZYME A SYNTHETASE 1"/>
    <property type="match status" value="1"/>
</dbReference>
<evidence type="ECO:0000259" key="8">
    <source>
        <dbReference type="Pfam" id="PF13193"/>
    </source>
</evidence>
<feature type="binding site" evidence="6">
    <location>
        <position position="532"/>
    </location>
    <ligand>
        <name>CoA</name>
        <dbReference type="ChEBI" id="CHEBI:57287"/>
    </ligand>
</feature>
<dbReference type="NCBIfam" id="TIGR02188">
    <property type="entry name" value="Ac_CoA_lig_AcsA"/>
    <property type="match status" value="1"/>
</dbReference>
<evidence type="ECO:0000256" key="3">
    <source>
        <dbReference type="ARBA" id="ARBA00022741"/>
    </source>
</evidence>
<feature type="binding site" evidence="6">
    <location>
        <begin position="393"/>
        <end position="395"/>
    </location>
    <ligand>
        <name>ATP</name>
        <dbReference type="ChEBI" id="CHEBI:30616"/>
    </ligand>
</feature>
<dbReference type="EC" id="6.2.1.1" evidence="6"/>
<dbReference type="GO" id="GO:0046872">
    <property type="term" value="F:metal ion binding"/>
    <property type="evidence" value="ECO:0007669"/>
    <property type="project" value="UniProtKB-KW"/>
</dbReference>
<dbReference type="GO" id="GO:0003987">
    <property type="term" value="F:acetate-CoA ligase activity"/>
    <property type="evidence" value="ECO:0007669"/>
    <property type="project" value="UniProtKB-UniRule"/>
</dbReference>
<keyword evidence="5 6" id="KW-0007">Acetylation</keyword>
<feature type="binding site" evidence="6">
    <location>
        <position position="508"/>
    </location>
    <ligand>
        <name>ATP</name>
        <dbReference type="ChEBI" id="CHEBI:30616"/>
    </ligand>
</feature>
<dbReference type="InterPro" id="IPR042099">
    <property type="entry name" value="ANL_N_sf"/>
</dbReference>